<evidence type="ECO:0000256" key="6">
    <source>
        <dbReference type="ARBA" id="ARBA00022475"/>
    </source>
</evidence>
<dbReference type="GO" id="GO:0017004">
    <property type="term" value="P:cytochrome complex assembly"/>
    <property type="evidence" value="ECO:0007669"/>
    <property type="project" value="UniProtKB-KW"/>
</dbReference>
<feature type="transmembrane region" description="Helical" evidence="12">
    <location>
        <begin position="6"/>
        <end position="25"/>
    </location>
</feature>
<accession>A0A084CMX5</accession>
<keyword evidence="9 12" id="KW-0201">Cytochrome c-type biogenesis</keyword>
<dbReference type="PANTHER" id="PTHR37531:SF1">
    <property type="entry name" value="HEME EXPORTER PROTEIN D"/>
    <property type="match status" value="1"/>
</dbReference>
<evidence type="ECO:0000256" key="3">
    <source>
        <dbReference type="ARBA" id="ARBA00008741"/>
    </source>
</evidence>
<evidence type="ECO:0000256" key="2">
    <source>
        <dbReference type="ARBA" id="ARBA00004377"/>
    </source>
</evidence>
<dbReference type="AlphaFoldDB" id="A0A084CMX5"/>
<dbReference type="GO" id="GO:1903607">
    <property type="term" value="P:cytochrome c biosynthetic process"/>
    <property type="evidence" value="ECO:0007669"/>
    <property type="project" value="TreeGrafter"/>
</dbReference>
<evidence type="ECO:0000256" key="8">
    <source>
        <dbReference type="ARBA" id="ARBA00022692"/>
    </source>
</evidence>
<evidence type="ECO:0000256" key="11">
    <source>
        <dbReference type="ARBA" id="ARBA00023136"/>
    </source>
</evidence>
<keyword evidence="7 12" id="KW-0997">Cell inner membrane</keyword>
<comment type="caution">
    <text evidence="13">The sequence shown here is derived from an EMBL/GenBank/DDBJ whole genome shotgun (WGS) entry which is preliminary data.</text>
</comment>
<keyword evidence="14" id="KW-1185">Reference proteome</keyword>
<evidence type="ECO:0000313" key="14">
    <source>
        <dbReference type="Proteomes" id="UP000053784"/>
    </source>
</evidence>
<protein>
    <recommendedName>
        <fullName evidence="4 12">Heme exporter protein D</fullName>
    </recommendedName>
</protein>
<comment type="function">
    <text evidence="1 12">Required for the export of heme to the periplasm for the biogenesis of c-type cytochromes.</text>
</comment>
<sequence>MGRYTIYIWVAFGVTFLSMFVLLIFSVRQGRNLLIEIQAKVERKVHIEKLENTL</sequence>
<keyword evidence="6 12" id="KW-1003">Cell membrane</keyword>
<dbReference type="InterPro" id="IPR007078">
    <property type="entry name" value="Haem_export_protD_CcmD"/>
</dbReference>
<dbReference type="InterPro" id="IPR052075">
    <property type="entry name" value="Heme_exporter_D"/>
</dbReference>
<gene>
    <name evidence="13" type="primary">ccmD</name>
    <name evidence="13" type="ORF">CF67_04158</name>
</gene>
<dbReference type="Proteomes" id="UP000053784">
    <property type="component" value="Unassembled WGS sequence"/>
</dbReference>
<comment type="similarity">
    <text evidence="3 12">Belongs to the CcmD/CycX/HelD family.</text>
</comment>
<dbReference type="STRING" id="1179155.CF67_04158"/>
<evidence type="ECO:0000256" key="7">
    <source>
        <dbReference type="ARBA" id="ARBA00022519"/>
    </source>
</evidence>
<dbReference type="EMBL" id="JGVK01000027">
    <property type="protein sequence ID" value="KEY91154.1"/>
    <property type="molecule type" value="Genomic_DNA"/>
</dbReference>
<dbReference type="GO" id="GO:0015886">
    <property type="term" value="P:heme transport"/>
    <property type="evidence" value="ECO:0007669"/>
    <property type="project" value="InterPro"/>
</dbReference>
<dbReference type="eggNOG" id="COG3114">
    <property type="taxonomic scope" value="Bacteria"/>
</dbReference>
<dbReference type="GO" id="GO:0005886">
    <property type="term" value="C:plasma membrane"/>
    <property type="evidence" value="ECO:0007669"/>
    <property type="project" value="UniProtKB-SubCell"/>
</dbReference>
<dbReference type="Pfam" id="PF04995">
    <property type="entry name" value="CcmD"/>
    <property type="match status" value="1"/>
</dbReference>
<name>A0A084CMX5_9GAMM</name>
<evidence type="ECO:0000256" key="10">
    <source>
        <dbReference type="ARBA" id="ARBA00022989"/>
    </source>
</evidence>
<dbReference type="PANTHER" id="PTHR37531">
    <property type="entry name" value="HEME EXPORTER PROTEIN D"/>
    <property type="match status" value="1"/>
</dbReference>
<reference evidence="13 14" key="1">
    <citation type="submission" date="2014-03" db="EMBL/GenBank/DDBJ databases">
        <title>Selection and divergence in the genomes of co-occurring obligate luminous symbionts with specific hosts.</title>
        <authorList>
            <person name="Hendry T.A."/>
            <person name="de Wet J.R."/>
            <person name="Dunlap P.V."/>
        </authorList>
    </citation>
    <scope>NUCLEOTIDE SEQUENCE [LARGE SCALE GENOMIC DNA]</scope>
    <source>
        <strain evidence="13 14">Ppalp.1</strain>
    </source>
</reference>
<dbReference type="NCBIfam" id="TIGR03141">
    <property type="entry name" value="cytochro_ccmD"/>
    <property type="match status" value="1"/>
</dbReference>
<keyword evidence="10 12" id="KW-1133">Transmembrane helix</keyword>
<evidence type="ECO:0000256" key="9">
    <source>
        <dbReference type="ARBA" id="ARBA00022748"/>
    </source>
</evidence>
<evidence type="ECO:0000313" key="13">
    <source>
        <dbReference type="EMBL" id="KEY91154.1"/>
    </source>
</evidence>
<comment type="subcellular location">
    <subcellularLocation>
        <location evidence="2 12">Cell inner membrane</location>
        <topology evidence="2 12">Single-pass membrane protein</topology>
    </subcellularLocation>
</comment>
<evidence type="ECO:0000256" key="12">
    <source>
        <dbReference type="RuleBase" id="RU363101"/>
    </source>
</evidence>
<organism evidence="13 14">
    <name type="scientific">Candidatus Photodesmus blepharonis</name>
    <dbReference type="NCBI Taxonomy" id="1179155"/>
    <lineage>
        <taxon>Bacteria</taxon>
        <taxon>Pseudomonadati</taxon>
        <taxon>Pseudomonadota</taxon>
        <taxon>Gammaproteobacteria</taxon>
        <taxon>Vibrionales</taxon>
        <taxon>Vibrionaceae</taxon>
        <taxon>Candidatus Photodesmus</taxon>
    </lineage>
</organism>
<evidence type="ECO:0000256" key="4">
    <source>
        <dbReference type="ARBA" id="ARBA00016461"/>
    </source>
</evidence>
<keyword evidence="8 12" id="KW-0812">Transmembrane</keyword>
<keyword evidence="11 12" id="KW-0472">Membrane</keyword>
<evidence type="ECO:0000256" key="5">
    <source>
        <dbReference type="ARBA" id="ARBA00022448"/>
    </source>
</evidence>
<evidence type="ECO:0000256" key="1">
    <source>
        <dbReference type="ARBA" id="ARBA00002442"/>
    </source>
</evidence>
<proteinExistence type="inferred from homology"/>
<keyword evidence="5 12" id="KW-0813">Transport</keyword>